<keyword evidence="3" id="KW-0328">Glycosyltransferase</keyword>
<protein>
    <recommendedName>
        <fullName evidence="10">Glycosyltransferase RgtA/B/C/D-like domain-containing protein</fullName>
    </recommendedName>
</protein>
<feature type="transmembrane region" description="Helical" evidence="8">
    <location>
        <begin position="55"/>
        <end position="80"/>
    </location>
</feature>
<dbReference type="GO" id="GO:0016763">
    <property type="term" value="F:pentosyltransferase activity"/>
    <property type="evidence" value="ECO:0007669"/>
    <property type="project" value="TreeGrafter"/>
</dbReference>
<proteinExistence type="predicted"/>
<dbReference type="GO" id="GO:0005886">
    <property type="term" value="C:plasma membrane"/>
    <property type="evidence" value="ECO:0007669"/>
    <property type="project" value="UniProtKB-SubCell"/>
</dbReference>
<dbReference type="GO" id="GO:0009103">
    <property type="term" value="P:lipopolysaccharide biosynthetic process"/>
    <property type="evidence" value="ECO:0007669"/>
    <property type="project" value="UniProtKB-ARBA"/>
</dbReference>
<dbReference type="EMBL" id="DTHB01000060">
    <property type="protein sequence ID" value="HGB15695.1"/>
    <property type="molecule type" value="Genomic_DNA"/>
</dbReference>
<evidence type="ECO:0008006" key="10">
    <source>
        <dbReference type="Google" id="ProtNLM"/>
    </source>
</evidence>
<sequence>MTKNHELSRIILVYFAVCLIFIHLKWLFAFDLGSYDAALYHSLALRIHDLLEQDFFGNLCSIFQAYSAYTVPLGITYYLFGDIQLLGQIFSAVVGIGVIYNSYHLAEAWFDPKVAKITSLCLAFYPFGWVLAGTLNRDLLIIFFLTFFFGRISDFQKAQGGPVRFGTRVGAVACVAYLTLLRPPLLVLITLSYPVYLLAKSASSGKISGLFKPLRLLGVLAIISTLGLLVFYVGTEFGAKTYILQKATQFMDYEEINKRLANSAEADSAYLTGVRFSSWQDILTALPLTVLYFLFSPLPWQVHTPKHALGLMDSILLIWLVYYFLKGFPSFCQRNRRMALFLLAFLLTGILTSSVIQANVGGAMRHRTMFSFLMLPVAVQGFLNSYRRRRRGNHALPCYPAYGYPAKRGNL</sequence>
<evidence type="ECO:0000256" key="7">
    <source>
        <dbReference type="ARBA" id="ARBA00023136"/>
    </source>
</evidence>
<evidence type="ECO:0000256" key="8">
    <source>
        <dbReference type="SAM" id="Phobius"/>
    </source>
</evidence>
<accession>A0A7C3WSV9</accession>
<evidence type="ECO:0000256" key="4">
    <source>
        <dbReference type="ARBA" id="ARBA00022679"/>
    </source>
</evidence>
<dbReference type="AlphaFoldDB" id="A0A7C3WSV9"/>
<feature type="transmembrane region" description="Helical" evidence="8">
    <location>
        <begin position="169"/>
        <end position="196"/>
    </location>
</feature>
<evidence type="ECO:0000313" key="9">
    <source>
        <dbReference type="EMBL" id="HGB15695.1"/>
    </source>
</evidence>
<name>A0A7C3WSV9_9BACT</name>
<keyword evidence="5 8" id="KW-0812">Transmembrane</keyword>
<feature type="transmembrane region" description="Helical" evidence="8">
    <location>
        <begin position="12"/>
        <end position="35"/>
    </location>
</feature>
<comment type="caution">
    <text evidence="9">The sequence shown here is derived from an EMBL/GenBank/DDBJ whole genome shotgun (WGS) entry which is preliminary data.</text>
</comment>
<keyword evidence="7 8" id="KW-0472">Membrane</keyword>
<evidence type="ECO:0000256" key="1">
    <source>
        <dbReference type="ARBA" id="ARBA00004651"/>
    </source>
</evidence>
<dbReference type="PANTHER" id="PTHR33908">
    <property type="entry name" value="MANNOSYLTRANSFERASE YKCB-RELATED"/>
    <property type="match status" value="1"/>
</dbReference>
<dbReference type="InterPro" id="IPR050297">
    <property type="entry name" value="LipidA_mod_glycosyltrf_83"/>
</dbReference>
<feature type="transmembrane region" description="Helical" evidence="8">
    <location>
        <begin position="282"/>
        <end position="302"/>
    </location>
</feature>
<comment type="subcellular location">
    <subcellularLocation>
        <location evidence="1">Cell membrane</location>
        <topology evidence="1">Multi-pass membrane protein</topology>
    </subcellularLocation>
</comment>
<keyword evidence="6 8" id="KW-1133">Transmembrane helix</keyword>
<evidence type="ECO:0000256" key="3">
    <source>
        <dbReference type="ARBA" id="ARBA00022676"/>
    </source>
</evidence>
<gene>
    <name evidence="9" type="ORF">ENV62_10735</name>
</gene>
<evidence type="ECO:0000256" key="5">
    <source>
        <dbReference type="ARBA" id="ARBA00022692"/>
    </source>
</evidence>
<feature type="transmembrane region" description="Helical" evidence="8">
    <location>
        <begin position="337"/>
        <end position="356"/>
    </location>
</feature>
<keyword evidence="2" id="KW-1003">Cell membrane</keyword>
<organism evidence="9">
    <name type="scientific">Desulfobacca acetoxidans</name>
    <dbReference type="NCBI Taxonomy" id="60893"/>
    <lineage>
        <taxon>Bacteria</taxon>
        <taxon>Pseudomonadati</taxon>
        <taxon>Thermodesulfobacteriota</taxon>
        <taxon>Desulfobaccia</taxon>
        <taxon>Desulfobaccales</taxon>
        <taxon>Desulfobaccaceae</taxon>
        <taxon>Desulfobacca</taxon>
    </lineage>
</organism>
<reference evidence="9" key="1">
    <citation type="journal article" date="2020" name="mSystems">
        <title>Genome- and Community-Level Interaction Insights into Carbon Utilization and Element Cycling Functions of Hydrothermarchaeota in Hydrothermal Sediment.</title>
        <authorList>
            <person name="Zhou Z."/>
            <person name="Liu Y."/>
            <person name="Xu W."/>
            <person name="Pan J."/>
            <person name="Luo Z.H."/>
            <person name="Li M."/>
        </authorList>
    </citation>
    <scope>NUCLEOTIDE SEQUENCE [LARGE SCALE GENOMIC DNA]</scope>
    <source>
        <strain evidence="9">SpSt-776</strain>
    </source>
</reference>
<evidence type="ECO:0000256" key="6">
    <source>
        <dbReference type="ARBA" id="ARBA00022989"/>
    </source>
</evidence>
<evidence type="ECO:0000256" key="2">
    <source>
        <dbReference type="ARBA" id="ARBA00022475"/>
    </source>
</evidence>
<feature type="transmembrane region" description="Helical" evidence="8">
    <location>
        <begin position="368"/>
        <end position="386"/>
    </location>
</feature>
<dbReference type="PANTHER" id="PTHR33908:SF11">
    <property type="entry name" value="MEMBRANE PROTEIN"/>
    <property type="match status" value="1"/>
</dbReference>
<feature type="transmembrane region" description="Helical" evidence="8">
    <location>
        <begin position="85"/>
        <end position="103"/>
    </location>
</feature>
<keyword evidence="4" id="KW-0808">Transferase</keyword>
<feature type="transmembrane region" description="Helical" evidence="8">
    <location>
        <begin position="216"/>
        <end position="234"/>
    </location>
</feature>
<feature type="transmembrane region" description="Helical" evidence="8">
    <location>
        <begin position="123"/>
        <end position="149"/>
    </location>
</feature>